<dbReference type="RefSeq" id="WP_124796384.1">
    <property type="nucleotide sequence ID" value="NZ_RQYC01000033.1"/>
</dbReference>
<dbReference type="Gene3D" id="3.30.1240.10">
    <property type="match status" value="1"/>
</dbReference>
<dbReference type="InterPro" id="IPR023214">
    <property type="entry name" value="HAD_sf"/>
</dbReference>
<dbReference type="SFLD" id="SFLDG01140">
    <property type="entry name" value="C2.B:_Phosphomannomutase_and_P"/>
    <property type="match status" value="1"/>
</dbReference>
<dbReference type="STRING" id="1121352.GCA_000620925_01849"/>
<gene>
    <name evidence="1" type="ORF">EII21_10920</name>
</gene>
<dbReference type="Proteomes" id="UP000269923">
    <property type="component" value="Unassembled WGS sequence"/>
</dbReference>
<dbReference type="Pfam" id="PF08282">
    <property type="entry name" value="Hydrolase_3"/>
    <property type="match status" value="1"/>
</dbReference>
<sequence>MFVPKIVFFDIDDTLYLKQQRLIPDSARDAIRRLQEKGIRVAIASGRSPSVLPEAAKQLIDEYGIDPVLLINGQYIRYQGEVLKAFPMQRQVLAGVSAALEQAGINHAFVSANDVAVAWEEAHFAAAAAELGLPYIVDKRHYDTQEVYQMLAFYPPEYDKAVAAMLPAHLKTVRWHQYGVDILDATGSKARGIAAVLQALGVQMEEAMAFGDGANDVEMLQAVGFGVAMGNAAPELKRLAKYVCPRADEDGIFRGLRDLGII</sequence>
<dbReference type="SFLD" id="SFLDS00003">
    <property type="entry name" value="Haloacid_Dehalogenase"/>
    <property type="match status" value="1"/>
</dbReference>
<dbReference type="GO" id="GO:0000287">
    <property type="term" value="F:magnesium ion binding"/>
    <property type="evidence" value="ECO:0007669"/>
    <property type="project" value="TreeGrafter"/>
</dbReference>
<dbReference type="InterPro" id="IPR000150">
    <property type="entry name" value="Cof"/>
</dbReference>
<dbReference type="EMBL" id="RQYC01000033">
    <property type="protein sequence ID" value="RRD88777.1"/>
    <property type="molecule type" value="Genomic_DNA"/>
</dbReference>
<dbReference type="NCBIfam" id="TIGR01484">
    <property type="entry name" value="HAD-SF-IIB"/>
    <property type="match status" value="1"/>
</dbReference>
<protein>
    <submittedName>
        <fullName evidence="1">Cof-type HAD-IIB family hydrolase</fullName>
    </submittedName>
</protein>
<dbReference type="PANTHER" id="PTHR10000:SF25">
    <property type="entry name" value="PHOSPHATASE YKRA-RELATED"/>
    <property type="match status" value="1"/>
</dbReference>
<dbReference type="InterPro" id="IPR006379">
    <property type="entry name" value="HAD-SF_hydro_IIB"/>
</dbReference>
<dbReference type="PANTHER" id="PTHR10000">
    <property type="entry name" value="PHOSPHOSERINE PHOSPHATASE"/>
    <property type="match status" value="1"/>
</dbReference>
<reference evidence="1 2" key="1">
    <citation type="submission" date="2018-11" db="EMBL/GenBank/DDBJ databases">
        <title>Genomes From Bacteria Associated with the Canine Oral Cavity: a Test Case for Automated Genome-Based Taxonomic Assignment.</title>
        <authorList>
            <person name="Coil D.A."/>
            <person name="Jospin G."/>
            <person name="Darling A.E."/>
            <person name="Wallis C."/>
            <person name="Davis I.J."/>
            <person name="Harris S."/>
            <person name="Eisen J.A."/>
            <person name="Holcombe L.J."/>
            <person name="O'Flynn C."/>
        </authorList>
    </citation>
    <scope>NUCLEOTIDE SEQUENCE [LARGE SCALE GENOMIC DNA]</scope>
    <source>
        <strain evidence="1 2">COT-280</strain>
    </source>
</reference>
<dbReference type="GO" id="GO:0016791">
    <property type="term" value="F:phosphatase activity"/>
    <property type="evidence" value="ECO:0007669"/>
    <property type="project" value="UniProtKB-ARBA"/>
</dbReference>
<evidence type="ECO:0000313" key="1">
    <source>
        <dbReference type="EMBL" id="RRD88777.1"/>
    </source>
</evidence>
<dbReference type="GO" id="GO:0005829">
    <property type="term" value="C:cytosol"/>
    <property type="evidence" value="ECO:0007669"/>
    <property type="project" value="TreeGrafter"/>
</dbReference>
<keyword evidence="1" id="KW-0378">Hydrolase</keyword>
<dbReference type="AlphaFoldDB" id="A0A3P2A079"/>
<proteinExistence type="predicted"/>
<dbReference type="NCBIfam" id="TIGR00099">
    <property type="entry name" value="Cof-subfamily"/>
    <property type="match status" value="1"/>
</dbReference>
<dbReference type="PROSITE" id="PS01229">
    <property type="entry name" value="COF_2"/>
    <property type="match status" value="1"/>
</dbReference>
<evidence type="ECO:0000313" key="2">
    <source>
        <dbReference type="Proteomes" id="UP000269923"/>
    </source>
</evidence>
<dbReference type="SUPFAM" id="SSF56784">
    <property type="entry name" value="HAD-like"/>
    <property type="match status" value="1"/>
</dbReference>
<comment type="caution">
    <text evidence="1">The sequence shown here is derived from an EMBL/GenBank/DDBJ whole genome shotgun (WGS) entry which is preliminary data.</text>
</comment>
<dbReference type="OrthoDB" id="5498330at2"/>
<dbReference type="Gene3D" id="3.40.50.1000">
    <property type="entry name" value="HAD superfamily/HAD-like"/>
    <property type="match status" value="1"/>
</dbReference>
<dbReference type="InterPro" id="IPR036412">
    <property type="entry name" value="HAD-like_sf"/>
</dbReference>
<organism evidence="1 2">
    <name type="scientific">Conchiformibius steedae</name>
    <dbReference type="NCBI Taxonomy" id="153493"/>
    <lineage>
        <taxon>Bacteria</taxon>
        <taxon>Pseudomonadati</taxon>
        <taxon>Pseudomonadota</taxon>
        <taxon>Betaproteobacteria</taxon>
        <taxon>Neisseriales</taxon>
        <taxon>Neisseriaceae</taxon>
        <taxon>Conchiformibius</taxon>
    </lineage>
</organism>
<keyword evidence="2" id="KW-1185">Reference proteome</keyword>
<name>A0A3P2A079_9NEIS</name>
<accession>A0A3P2A079</accession>